<name>A0A2P5G0P8_TREOI</name>
<dbReference type="InParanoid" id="A0A2P5G0P8"/>
<dbReference type="Proteomes" id="UP000237000">
    <property type="component" value="Unassembled WGS sequence"/>
</dbReference>
<sequence>MVVSYASIVVVRYLYQAQLASRACMVATQDLVASHACMVVWRRVLAWSLYQTESRASIVVGPNLVCVTCKCGGHYRLSWPRVLAWWLFKILLALRTCIVVSHASIVHIPDLVGITCYHDGYTRLGSLTCLHGICTRHC</sequence>
<organism evidence="1 2">
    <name type="scientific">Trema orientale</name>
    <name type="common">Charcoal tree</name>
    <name type="synonym">Celtis orientalis</name>
    <dbReference type="NCBI Taxonomy" id="63057"/>
    <lineage>
        <taxon>Eukaryota</taxon>
        <taxon>Viridiplantae</taxon>
        <taxon>Streptophyta</taxon>
        <taxon>Embryophyta</taxon>
        <taxon>Tracheophyta</taxon>
        <taxon>Spermatophyta</taxon>
        <taxon>Magnoliopsida</taxon>
        <taxon>eudicotyledons</taxon>
        <taxon>Gunneridae</taxon>
        <taxon>Pentapetalae</taxon>
        <taxon>rosids</taxon>
        <taxon>fabids</taxon>
        <taxon>Rosales</taxon>
        <taxon>Cannabaceae</taxon>
        <taxon>Trema</taxon>
    </lineage>
</organism>
<evidence type="ECO:0000313" key="2">
    <source>
        <dbReference type="Proteomes" id="UP000237000"/>
    </source>
</evidence>
<dbReference type="AlphaFoldDB" id="A0A2P5G0P8"/>
<protein>
    <submittedName>
        <fullName evidence="1">Uncharacterized protein</fullName>
    </submittedName>
</protein>
<keyword evidence="2" id="KW-1185">Reference proteome</keyword>
<accession>A0A2P5G0P8</accession>
<gene>
    <name evidence="1" type="ORF">TorRG33x02_008110</name>
</gene>
<proteinExistence type="predicted"/>
<comment type="caution">
    <text evidence="1">The sequence shown here is derived from an EMBL/GenBank/DDBJ whole genome shotgun (WGS) entry which is preliminary data.</text>
</comment>
<evidence type="ECO:0000313" key="1">
    <source>
        <dbReference type="EMBL" id="POO03606.1"/>
    </source>
</evidence>
<dbReference type="EMBL" id="JXTC01000002">
    <property type="protein sequence ID" value="POO03606.1"/>
    <property type="molecule type" value="Genomic_DNA"/>
</dbReference>
<reference evidence="2" key="1">
    <citation type="submission" date="2016-06" db="EMBL/GenBank/DDBJ databases">
        <title>Parallel loss of symbiosis genes in relatives of nitrogen-fixing non-legume Parasponia.</title>
        <authorList>
            <person name="Van Velzen R."/>
            <person name="Holmer R."/>
            <person name="Bu F."/>
            <person name="Rutten L."/>
            <person name="Van Zeijl A."/>
            <person name="Liu W."/>
            <person name="Santuari L."/>
            <person name="Cao Q."/>
            <person name="Sharma T."/>
            <person name="Shen D."/>
            <person name="Roswanjaya Y."/>
            <person name="Wardhani T."/>
            <person name="Kalhor M.S."/>
            <person name="Jansen J."/>
            <person name="Van den Hoogen J."/>
            <person name="Gungor B."/>
            <person name="Hartog M."/>
            <person name="Hontelez J."/>
            <person name="Verver J."/>
            <person name="Yang W.-C."/>
            <person name="Schijlen E."/>
            <person name="Repin R."/>
            <person name="Schilthuizen M."/>
            <person name="Schranz E."/>
            <person name="Heidstra R."/>
            <person name="Miyata K."/>
            <person name="Fedorova E."/>
            <person name="Kohlen W."/>
            <person name="Bisseling T."/>
            <person name="Smit S."/>
            <person name="Geurts R."/>
        </authorList>
    </citation>
    <scope>NUCLEOTIDE SEQUENCE [LARGE SCALE GENOMIC DNA]</scope>
    <source>
        <strain evidence="2">cv. RG33-2</strain>
    </source>
</reference>